<gene>
    <name evidence="3" type="ORF">AXF42_Ash012190</name>
</gene>
<feature type="compositionally biased region" description="Basic and acidic residues" evidence="2">
    <location>
        <begin position="320"/>
        <end position="339"/>
    </location>
</feature>
<dbReference type="Proteomes" id="UP000236161">
    <property type="component" value="Unassembled WGS sequence"/>
</dbReference>
<evidence type="ECO:0000256" key="2">
    <source>
        <dbReference type="SAM" id="MobiDB-lite"/>
    </source>
</evidence>
<sequence>MEEAIKEKERVPPAISSVVHGVEGSWSVLEERLFEISREEEKILGNTSNVLEIVRSLKGKEEGEVCHCQRIKELEGALLQVTKHSQSDHREELGKLYKLKDKLAFLALSNAEWASKSEATRGEFHRILSDVNQAHSAHVKDLQKRIKELDDEREALKEERRRLRGEVTKVKEVSSEAMEATSEARRWEELLKSEVHSLQALVENSSGWRGRRMEDLEQAVRRAVKIVSASSVGHHVKNQAAFDIFLQTLVDVSILNQENIRSPAVLPFCGPEGPDMFFDAGSHCPEEILPPRFYVAWGYQLSPLRRSSEEGQITPLETRWLGRSDPPEVQKQDQPESQK</sequence>
<proteinExistence type="predicted"/>
<organism evidence="3 4">
    <name type="scientific">Apostasia shenzhenica</name>
    <dbReference type="NCBI Taxonomy" id="1088818"/>
    <lineage>
        <taxon>Eukaryota</taxon>
        <taxon>Viridiplantae</taxon>
        <taxon>Streptophyta</taxon>
        <taxon>Embryophyta</taxon>
        <taxon>Tracheophyta</taxon>
        <taxon>Spermatophyta</taxon>
        <taxon>Magnoliopsida</taxon>
        <taxon>Liliopsida</taxon>
        <taxon>Asparagales</taxon>
        <taxon>Orchidaceae</taxon>
        <taxon>Apostasioideae</taxon>
        <taxon>Apostasia</taxon>
    </lineage>
</organism>
<evidence type="ECO:0000313" key="4">
    <source>
        <dbReference type="Proteomes" id="UP000236161"/>
    </source>
</evidence>
<dbReference type="EMBL" id="KZ451916">
    <property type="protein sequence ID" value="PKA62603.1"/>
    <property type="molecule type" value="Genomic_DNA"/>
</dbReference>
<protein>
    <submittedName>
        <fullName evidence="3">Uncharacterized protein</fullName>
    </submittedName>
</protein>
<keyword evidence="4" id="KW-1185">Reference proteome</keyword>
<evidence type="ECO:0000256" key="1">
    <source>
        <dbReference type="SAM" id="Coils"/>
    </source>
</evidence>
<evidence type="ECO:0000313" key="3">
    <source>
        <dbReference type="EMBL" id="PKA62603.1"/>
    </source>
</evidence>
<keyword evidence="1" id="KW-0175">Coiled coil</keyword>
<name>A0A2I0B487_9ASPA</name>
<feature type="region of interest" description="Disordered" evidence="2">
    <location>
        <begin position="307"/>
        <end position="339"/>
    </location>
</feature>
<accession>A0A2I0B487</accession>
<dbReference type="AlphaFoldDB" id="A0A2I0B487"/>
<reference evidence="3 4" key="1">
    <citation type="journal article" date="2017" name="Nature">
        <title>The Apostasia genome and the evolution of orchids.</title>
        <authorList>
            <person name="Zhang G.Q."/>
            <person name="Liu K.W."/>
            <person name="Li Z."/>
            <person name="Lohaus R."/>
            <person name="Hsiao Y.Y."/>
            <person name="Niu S.C."/>
            <person name="Wang J.Y."/>
            <person name="Lin Y.C."/>
            <person name="Xu Q."/>
            <person name="Chen L.J."/>
            <person name="Yoshida K."/>
            <person name="Fujiwara S."/>
            <person name="Wang Z.W."/>
            <person name="Zhang Y.Q."/>
            <person name="Mitsuda N."/>
            <person name="Wang M."/>
            <person name="Liu G.H."/>
            <person name="Pecoraro L."/>
            <person name="Huang H.X."/>
            <person name="Xiao X.J."/>
            <person name="Lin M."/>
            <person name="Wu X.Y."/>
            <person name="Wu W.L."/>
            <person name="Chen Y.Y."/>
            <person name="Chang S.B."/>
            <person name="Sakamoto S."/>
            <person name="Ohme-Takagi M."/>
            <person name="Yagi M."/>
            <person name="Zeng S.J."/>
            <person name="Shen C.Y."/>
            <person name="Yeh C.M."/>
            <person name="Luo Y.B."/>
            <person name="Tsai W.C."/>
            <person name="Van de Peer Y."/>
            <person name="Liu Z.J."/>
        </authorList>
    </citation>
    <scope>NUCLEOTIDE SEQUENCE [LARGE SCALE GENOMIC DNA]</scope>
    <source>
        <strain evidence="4">cv. Shenzhen</strain>
        <tissue evidence="3">Stem</tissue>
    </source>
</reference>
<feature type="coiled-coil region" evidence="1">
    <location>
        <begin position="132"/>
        <end position="190"/>
    </location>
</feature>